<evidence type="ECO:0000256" key="2">
    <source>
        <dbReference type="SAM" id="Phobius"/>
    </source>
</evidence>
<evidence type="ECO:0000256" key="1">
    <source>
        <dbReference type="SAM" id="Coils"/>
    </source>
</evidence>
<keyword evidence="2" id="KW-0472">Membrane</keyword>
<keyword evidence="2" id="KW-0812">Transmembrane</keyword>
<keyword evidence="4" id="KW-1185">Reference proteome</keyword>
<dbReference type="RefSeq" id="WP_309490259.1">
    <property type="nucleotide sequence ID" value="NZ_JAENIG010000007.1"/>
</dbReference>
<feature type="coiled-coil region" evidence="1">
    <location>
        <begin position="49"/>
        <end position="85"/>
    </location>
</feature>
<reference evidence="3" key="1">
    <citation type="submission" date="2021-01" db="EMBL/GenBank/DDBJ databases">
        <title>Modified the classification status of verrucomicrobia.</title>
        <authorList>
            <person name="Feng X."/>
        </authorList>
    </citation>
    <scope>NUCLEOTIDE SEQUENCE</scope>
    <source>
        <strain evidence="3">5K15</strain>
    </source>
</reference>
<feature type="transmembrane region" description="Helical" evidence="2">
    <location>
        <begin position="15"/>
        <end position="35"/>
    </location>
</feature>
<protein>
    <submittedName>
        <fullName evidence="3">Uncharacterized protein</fullName>
    </submittedName>
</protein>
<dbReference type="EMBL" id="JAENIG010000007">
    <property type="protein sequence ID" value="MBK1855646.1"/>
    <property type="molecule type" value="Genomic_DNA"/>
</dbReference>
<gene>
    <name evidence="3" type="ORF">JIN83_11795</name>
</gene>
<dbReference type="Proteomes" id="UP000634206">
    <property type="component" value="Unassembled WGS sequence"/>
</dbReference>
<keyword evidence="2" id="KW-1133">Transmembrane helix</keyword>
<accession>A0AAE2SCF6</accession>
<proteinExistence type="predicted"/>
<evidence type="ECO:0000313" key="3">
    <source>
        <dbReference type="EMBL" id="MBK1855646.1"/>
    </source>
</evidence>
<name>A0AAE2SCF6_9BACT</name>
<keyword evidence="1" id="KW-0175">Coiled coil</keyword>
<organism evidence="3 4">
    <name type="scientific">Oceaniferula flava</name>
    <dbReference type="NCBI Taxonomy" id="2800421"/>
    <lineage>
        <taxon>Bacteria</taxon>
        <taxon>Pseudomonadati</taxon>
        <taxon>Verrucomicrobiota</taxon>
        <taxon>Verrucomicrobiia</taxon>
        <taxon>Verrucomicrobiales</taxon>
        <taxon>Verrucomicrobiaceae</taxon>
        <taxon>Oceaniferula</taxon>
    </lineage>
</organism>
<evidence type="ECO:0000313" key="4">
    <source>
        <dbReference type="Proteomes" id="UP000634206"/>
    </source>
</evidence>
<dbReference type="AlphaFoldDB" id="A0AAE2SCF6"/>
<comment type="caution">
    <text evidence="3">The sequence shown here is derived from an EMBL/GenBank/DDBJ whole genome shotgun (WGS) entry which is preliminary data.</text>
</comment>
<feature type="transmembrane region" description="Helical" evidence="2">
    <location>
        <begin position="111"/>
        <end position="130"/>
    </location>
</feature>
<sequence>MDLNEETQKLGGNALFRYALVLLGLLLFLLSQGILTWKSTSARDASGKVEAVQFEIAMLEKDIEESESSDDKKKMREEIDDLRKDDLKKARMEAAEESVDAKTGIWFWSMARLKAVGIMCLGFLVIAAVGSSHEKIGALVAFALLVTKL</sequence>